<organism evidence="2 3">
    <name type="scientific">Crenobacter oryzisoli</name>
    <dbReference type="NCBI Taxonomy" id="3056844"/>
    <lineage>
        <taxon>Bacteria</taxon>
        <taxon>Pseudomonadati</taxon>
        <taxon>Pseudomonadota</taxon>
        <taxon>Betaproteobacteria</taxon>
        <taxon>Neisseriales</taxon>
        <taxon>Neisseriaceae</taxon>
        <taxon>Crenobacter</taxon>
    </lineage>
</organism>
<dbReference type="NCBIfam" id="TIGR01841">
    <property type="entry name" value="phasin"/>
    <property type="match status" value="1"/>
</dbReference>
<dbReference type="EMBL" id="JAUEDK010000025">
    <property type="protein sequence ID" value="MDN0076045.1"/>
    <property type="molecule type" value="Genomic_DNA"/>
</dbReference>
<dbReference type="RefSeq" id="WP_289830689.1">
    <property type="nucleotide sequence ID" value="NZ_JAUEDK010000025.1"/>
</dbReference>
<evidence type="ECO:0000313" key="2">
    <source>
        <dbReference type="EMBL" id="MDN0076045.1"/>
    </source>
</evidence>
<feature type="domain" description="Phasin" evidence="1">
    <location>
        <begin position="6"/>
        <end position="105"/>
    </location>
</feature>
<dbReference type="InterPro" id="IPR010127">
    <property type="entry name" value="Phasin_subfam-1"/>
</dbReference>
<proteinExistence type="predicted"/>
<sequence length="186" mass="19521">MSTQTQDFVALGQAQFDKAVRLSSLFISSAERVANLQLELSRKVLADNAQTLKALTEVKDAKALSDLQASKMQPAIDQAFSTARQVYDVAVATQNEITALFEEQIADLNKSVLTTLDQLAKNAPAGSDVAVNALKNFVTTTNAAFESVTETARKVGSELAEASVEAASNSVKAAGAAAARAKKTAA</sequence>
<evidence type="ECO:0000259" key="1">
    <source>
        <dbReference type="Pfam" id="PF09361"/>
    </source>
</evidence>
<reference evidence="2" key="1">
    <citation type="submission" date="2023-06" db="EMBL/GenBank/DDBJ databases">
        <authorList>
            <person name="Zhang S."/>
        </authorList>
    </citation>
    <scope>NUCLEOTIDE SEQUENCE</scope>
    <source>
        <strain evidence="2">SG2303</strain>
    </source>
</reference>
<accession>A0ABT7XQM2</accession>
<gene>
    <name evidence="2" type="ORF">QU481_14230</name>
</gene>
<name>A0ABT7XQM2_9NEIS</name>
<comment type="caution">
    <text evidence="2">The sequence shown here is derived from an EMBL/GenBank/DDBJ whole genome shotgun (WGS) entry which is preliminary data.</text>
</comment>
<dbReference type="InterPro" id="IPR018968">
    <property type="entry name" value="Phasin"/>
</dbReference>
<dbReference type="Proteomes" id="UP001168540">
    <property type="component" value="Unassembled WGS sequence"/>
</dbReference>
<protein>
    <submittedName>
        <fullName evidence="2">Phasin family protein</fullName>
    </submittedName>
</protein>
<keyword evidence="3" id="KW-1185">Reference proteome</keyword>
<dbReference type="Pfam" id="PF09361">
    <property type="entry name" value="Phasin_2"/>
    <property type="match status" value="1"/>
</dbReference>
<evidence type="ECO:0000313" key="3">
    <source>
        <dbReference type="Proteomes" id="UP001168540"/>
    </source>
</evidence>